<dbReference type="RefSeq" id="WP_073482379.1">
    <property type="nucleotide sequence ID" value="NZ_FQVN01000003.1"/>
</dbReference>
<evidence type="ECO:0000313" key="1">
    <source>
        <dbReference type="EMBL" id="SHF45473.1"/>
    </source>
</evidence>
<dbReference type="AlphaFoldDB" id="A0A1M5BSG0"/>
<keyword evidence="2" id="KW-1185">Reference proteome</keyword>
<protein>
    <submittedName>
        <fullName evidence="1">Uncharacterized protein</fullName>
    </submittedName>
</protein>
<dbReference type="EMBL" id="FQVN01000003">
    <property type="protein sequence ID" value="SHF45473.1"/>
    <property type="molecule type" value="Genomic_DNA"/>
</dbReference>
<organism evidence="1 2">
    <name type="scientific">Streptoalloteichus hindustanus</name>
    <dbReference type="NCBI Taxonomy" id="2017"/>
    <lineage>
        <taxon>Bacteria</taxon>
        <taxon>Bacillati</taxon>
        <taxon>Actinomycetota</taxon>
        <taxon>Actinomycetes</taxon>
        <taxon>Pseudonocardiales</taxon>
        <taxon>Pseudonocardiaceae</taxon>
        <taxon>Streptoalloteichus</taxon>
    </lineage>
</organism>
<proteinExistence type="predicted"/>
<gene>
    <name evidence="1" type="ORF">SAMN05444320_103713</name>
</gene>
<sequence length="60" mass="6117">MRVAEPGCLAELIADCAELPTTLLADHDGSAGAATPWVPASWLVDDSCAARVAGLDDYGS</sequence>
<reference evidence="1 2" key="1">
    <citation type="submission" date="2016-11" db="EMBL/GenBank/DDBJ databases">
        <authorList>
            <person name="Jaros S."/>
            <person name="Januszkiewicz K."/>
            <person name="Wedrychowicz H."/>
        </authorList>
    </citation>
    <scope>NUCLEOTIDE SEQUENCE [LARGE SCALE GENOMIC DNA]</scope>
    <source>
        <strain evidence="1 2">DSM 44523</strain>
    </source>
</reference>
<name>A0A1M5BSG0_STRHI</name>
<accession>A0A1M5BSG0</accession>
<dbReference type="OrthoDB" id="3629704at2"/>
<evidence type="ECO:0000313" key="2">
    <source>
        <dbReference type="Proteomes" id="UP000184501"/>
    </source>
</evidence>
<dbReference type="Proteomes" id="UP000184501">
    <property type="component" value="Unassembled WGS sequence"/>
</dbReference>